<feature type="domain" description="CEP63/Deup1 N-terminal" evidence="6">
    <location>
        <begin position="17"/>
        <end position="294"/>
    </location>
</feature>
<evidence type="ECO:0008006" key="10">
    <source>
        <dbReference type="Google" id="ProtNLM"/>
    </source>
</evidence>
<comment type="caution">
    <text evidence="8">The sequence shown here is derived from an EMBL/GenBank/DDBJ whole genome shotgun (WGS) entry which is preliminary data.</text>
</comment>
<dbReference type="InterPro" id="IPR057656">
    <property type="entry name" value="CEP63/Deup1_CC"/>
</dbReference>
<dbReference type="GO" id="GO:0005814">
    <property type="term" value="C:centriole"/>
    <property type="evidence" value="ECO:0007669"/>
    <property type="project" value="TreeGrafter"/>
</dbReference>
<evidence type="ECO:0000256" key="3">
    <source>
        <dbReference type="ARBA" id="ARBA00022490"/>
    </source>
</evidence>
<dbReference type="Pfam" id="PF17045">
    <property type="entry name" value="CEP63"/>
    <property type="match status" value="1"/>
</dbReference>
<keyword evidence="4" id="KW-0175">Coiled coil</keyword>
<accession>A0A9D3MM08</accession>
<feature type="region of interest" description="Disordered" evidence="5">
    <location>
        <begin position="568"/>
        <end position="645"/>
    </location>
</feature>
<evidence type="ECO:0000256" key="5">
    <source>
        <dbReference type="SAM" id="MobiDB-lite"/>
    </source>
</evidence>
<comment type="subcellular location">
    <subcellularLocation>
        <location evidence="1">Cytoplasm</location>
    </subcellularLocation>
</comment>
<feature type="compositionally biased region" description="Low complexity" evidence="5">
    <location>
        <begin position="581"/>
        <end position="612"/>
    </location>
</feature>
<evidence type="ECO:0000256" key="2">
    <source>
        <dbReference type="ARBA" id="ARBA00007181"/>
    </source>
</evidence>
<dbReference type="PANTHER" id="PTHR18875:SF3">
    <property type="entry name" value="CENTROSOMAL PROTEIN OF 63 KDA"/>
    <property type="match status" value="1"/>
</dbReference>
<dbReference type="GO" id="GO:0005737">
    <property type="term" value="C:cytoplasm"/>
    <property type="evidence" value="ECO:0007669"/>
    <property type="project" value="UniProtKB-SubCell"/>
</dbReference>
<feature type="region of interest" description="Disordered" evidence="5">
    <location>
        <begin position="183"/>
        <end position="203"/>
    </location>
</feature>
<dbReference type="PANTHER" id="PTHR18875">
    <property type="entry name" value="SARCOMA ANTIGEN NY-SAR-24/CYTOSKELETAL PROTEIN SOJO"/>
    <property type="match status" value="1"/>
</dbReference>
<comment type="similarity">
    <text evidence="2">Belongs to the CEP63 family.</text>
</comment>
<evidence type="ECO:0000313" key="9">
    <source>
        <dbReference type="Proteomes" id="UP001044222"/>
    </source>
</evidence>
<keyword evidence="9" id="KW-1185">Reference proteome</keyword>
<feature type="region of interest" description="Disordered" evidence="5">
    <location>
        <begin position="692"/>
        <end position="726"/>
    </location>
</feature>
<evidence type="ECO:0000259" key="6">
    <source>
        <dbReference type="Pfam" id="PF17045"/>
    </source>
</evidence>
<reference evidence="8" key="1">
    <citation type="submission" date="2021-01" db="EMBL/GenBank/DDBJ databases">
        <title>A chromosome-scale assembly of European eel, Anguilla anguilla.</title>
        <authorList>
            <person name="Henkel C."/>
            <person name="Jong-Raadsen S.A."/>
            <person name="Dufour S."/>
            <person name="Weltzien F.-A."/>
            <person name="Palstra A.P."/>
            <person name="Pelster B."/>
            <person name="Spaink H.P."/>
            <person name="Van Den Thillart G.E."/>
            <person name="Jansen H."/>
            <person name="Zahm M."/>
            <person name="Klopp C."/>
            <person name="Cedric C."/>
            <person name="Louis A."/>
            <person name="Berthelot C."/>
            <person name="Parey E."/>
            <person name="Roest Crollius H."/>
            <person name="Montfort J."/>
            <person name="Robinson-Rechavi M."/>
            <person name="Bucao C."/>
            <person name="Bouchez O."/>
            <person name="Gislard M."/>
            <person name="Lluch J."/>
            <person name="Milhes M."/>
            <person name="Lampietro C."/>
            <person name="Lopez Roques C."/>
            <person name="Donnadieu C."/>
            <person name="Braasch I."/>
            <person name="Desvignes T."/>
            <person name="Postlethwait J."/>
            <person name="Bobe J."/>
            <person name="Guiguen Y."/>
            <person name="Dirks R."/>
        </authorList>
    </citation>
    <scope>NUCLEOTIDE SEQUENCE</scope>
    <source>
        <strain evidence="8">Tag_6206</strain>
        <tissue evidence="8">Liver</tissue>
    </source>
</reference>
<evidence type="ECO:0000259" key="7">
    <source>
        <dbReference type="Pfam" id="PF25771"/>
    </source>
</evidence>
<gene>
    <name evidence="8" type="ORF">ANANG_G00089950</name>
</gene>
<feature type="domain" description="CEP63/Deup1 CEP152 binding coiled coil" evidence="7">
    <location>
        <begin position="670"/>
        <end position="705"/>
    </location>
</feature>
<dbReference type="GO" id="GO:0098535">
    <property type="term" value="P:de novo centriole assembly involved in multi-ciliated epithelial cell differentiation"/>
    <property type="evidence" value="ECO:0007669"/>
    <property type="project" value="TreeGrafter"/>
</dbReference>
<evidence type="ECO:0000256" key="4">
    <source>
        <dbReference type="ARBA" id="ARBA00023054"/>
    </source>
</evidence>
<organism evidence="8 9">
    <name type="scientific">Anguilla anguilla</name>
    <name type="common">European freshwater eel</name>
    <name type="synonym">Muraena anguilla</name>
    <dbReference type="NCBI Taxonomy" id="7936"/>
    <lineage>
        <taxon>Eukaryota</taxon>
        <taxon>Metazoa</taxon>
        <taxon>Chordata</taxon>
        <taxon>Craniata</taxon>
        <taxon>Vertebrata</taxon>
        <taxon>Euteleostomi</taxon>
        <taxon>Actinopterygii</taxon>
        <taxon>Neopterygii</taxon>
        <taxon>Teleostei</taxon>
        <taxon>Anguilliformes</taxon>
        <taxon>Anguillidae</taxon>
        <taxon>Anguilla</taxon>
    </lineage>
</organism>
<evidence type="ECO:0000256" key="1">
    <source>
        <dbReference type="ARBA" id="ARBA00004496"/>
    </source>
</evidence>
<name>A0A9D3MM08_ANGAN</name>
<protein>
    <recommendedName>
        <fullName evidence="10">Centrosomal protein Cep63/Deup1 N-terminal domain-containing protein</fullName>
    </recommendedName>
</protein>
<dbReference type="GO" id="GO:0007099">
    <property type="term" value="P:centriole replication"/>
    <property type="evidence" value="ECO:0007669"/>
    <property type="project" value="TreeGrafter"/>
</dbReference>
<evidence type="ECO:0000313" key="8">
    <source>
        <dbReference type="EMBL" id="KAG5851150.1"/>
    </source>
</evidence>
<dbReference type="Proteomes" id="UP001044222">
    <property type="component" value="Unassembled WGS sequence"/>
</dbReference>
<dbReference type="AlphaFoldDB" id="A0A9D3MM08"/>
<keyword evidence="3" id="KW-0963">Cytoplasm</keyword>
<proteinExistence type="inferred from homology"/>
<feature type="region of interest" description="Disordered" evidence="5">
    <location>
        <begin position="470"/>
        <end position="492"/>
    </location>
</feature>
<dbReference type="EMBL" id="JAFIRN010000004">
    <property type="protein sequence ID" value="KAG5851150.1"/>
    <property type="molecule type" value="Genomic_DNA"/>
</dbReference>
<dbReference type="Pfam" id="PF25771">
    <property type="entry name" value="CC_CEP152-bind"/>
    <property type="match status" value="1"/>
</dbReference>
<feature type="compositionally biased region" description="Basic and acidic residues" evidence="5">
    <location>
        <begin position="716"/>
        <end position="726"/>
    </location>
</feature>
<dbReference type="InterPro" id="IPR031470">
    <property type="entry name" value="CEP63/Deup1_N"/>
</dbReference>
<sequence length="726" mass="82858">MDAFLGTLQDHDVSSVLSSCEPELLELMRQIDIMVAHKRSEWETEMLALEGRLQIREEEVKSARDLVESKNVEVSILRQQLEETQSGRKEATAKYEEQLQHVRDELTRLKRSYEKLQRKQLREVREGAKSREEDRTELTRLTSKIEEFRLRSLEWEQQRIQYQKQVSSLETQRKNLAEQFQQFQLQRSPGRSREAERGEQASQAEAQRLRVQLERAQDALRAQELQLERLSLLQSELGDSRRERQVSGTVLSEEKAELLATLDTQDEFVRGSGLQLQQLRGELARLSQALQAKDHVIRSLEDCLGDEGVASGLAPLRRELEKALVQLHASRACEAHLKAEAARLRESLEVLRGSRGGPLKEPELKLLEEDLSHSVGEVKRLRDELHKVEQTRRGEVEGMRKEVSQLTNELHQRDITIATLSGSASGIERQLRAEVERAERRATELKVTQVQLETFKMENQHLTEMLERLESRLSKKTEGSLAPPRDSLERENQQLRQELAEARDRLEAQAQTWQDKLEQALLQSRDELNQLRLAEERKAKDVQRKHREEVLALEAKMQENTARYEEEIQSLRRQPEAPPKSSSVPRASRSSSARSRSPSSLSSSSSSSSSLRLEGRTSAQGRPPLLSAAPDGSEGHRSNSSSQESLHLLGQEQISQLALEGSSPPGTVASRFLEEETLRSQELLQRLDAHIEDMREDTSQTVRKYLEEGPGPASHQEPEPHGAPRE</sequence>